<dbReference type="PANTHER" id="PTHR33223:SF10">
    <property type="entry name" value="AMINOTRANSFERASE-LIKE PLANT MOBILE DOMAIN-CONTAINING PROTEIN"/>
    <property type="match status" value="1"/>
</dbReference>
<name>A0ABD1UQA3_9LAMI</name>
<proteinExistence type="predicted"/>
<keyword evidence="2" id="KW-1185">Reference proteome</keyword>
<dbReference type="Proteomes" id="UP001604336">
    <property type="component" value="Unassembled WGS sequence"/>
</dbReference>
<reference evidence="2" key="1">
    <citation type="submission" date="2024-07" db="EMBL/GenBank/DDBJ databases">
        <title>Two chromosome-level genome assemblies of Korean endemic species Abeliophyllum distichum and Forsythia ovata (Oleaceae).</title>
        <authorList>
            <person name="Jang H."/>
        </authorList>
    </citation>
    <scope>NUCLEOTIDE SEQUENCE [LARGE SCALE GENOMIC DNA]</scope>
</reference>
<evidence type="ECO:0000313" key="1">
    <source>
        <dbReference type="EMBL" id="KAL2527229.1"/>
    </source>
</evidence>
<evidence type="ECO:0008006" key="3">
    <source>
        <dbReference type="Google" id="ProtNLM"/>
    </source>
</evidence>
<comment type="caution">
    <text evidence="1">The sequence shown here is derived from an EMBL/GenBank/DDBJ whole genome shotgun (WGS) entry which is preliminary data.</text>
</comment>
<dbReference type="AlphaFoldDB" id="A0ABD1UQA3"/>
<sequence>MDPRVAVPSEALRDNLNERPLPALGNQPALTVSMFDWLRVRSSIALPQPMHSRCSEHSKAHPEGGRDPKFANAKFEDEIAGLECDVDDDDENLISTFRAIIQNLSFSKDLKAKELSTRFKMPSIEEYNGKGDPTDHINVYKTKFLGNILAVKSQNFHTTLVSDAKRWYNKLKPVSIKSWLQLKQEFINVFIGNQTMIVDIA</sequence>
<dbReference type="EMBL" id="JBFOLK010000003">
    <property type="protein sequence ID" value="KAL2527229.1"/>
    <property type="molecule type" value="Genomic_DNA"/>
</dbReference>
<accession>A0ABD1UQA3</accession>
<gene>
    <name evidence="1" type="ORF">Adt_12283</name>
</gene>
<organism evidence="1 2">
    <name type="scientific">Abeliophyllum distichum</name>
    <dbReference type="NCBI Taxonomy" id="126358"/>
    <lineage>
        <taxon>Eukaryota</taxon>
        <taxon>Viridiplantae</taxon>
        <taxon>Streptophyta</taxon>
        <taxon>Embryophyta</taxon>
        <taxon>Tracheophyta</taxon>
        <taxon>Spermatophyta</taxon>
        <taxon>Magnoliopsida</taxon>
        <taxon>eudicotyledons</taxon>
        <taxon>Gunneridae</taxon>
        <taxon>Pentapetalae</taxon>
        <taxon>asterids</taxon>
        <taxon>lamiids</taxon>
        <taxon>Lamiales</taxon>
        <taxon>Oleaceae</taxon>
        <taxon>Forsythieae</taxon>
        <taxon>Abeliophyllum</taxon>
    </lineage>
</organism>
<evidence type="ECO:0000313" key="2">
    <source>
        <dbReference type="Proteomes" id="UP001604336"/>
    </source>
</evidence>
<dbReference type="PANTHER" id="PTHR33223">
    <property type="entry name" value="CCHC-TYPE DOMAIN-CONTAINING PROTEIN"/>
    <property type="match status" value="1"/>
</dbReference>
<protein>
    <recommendedName>
        <fullName evidence="3">Retrotransposon gag domain-containing protein</fullName>
    </recommendedName>
</protein>